<dbReference type="EMBL" id="CP031769">
    <property type="protein sequence ID" value="AXR05827.1"/>
    <property type="molecule type" value="Genomic_DNA"/>
</dbReference>
<protein>
    <recommendedName>
        <fullName evidence="4">PEP-CTERM sorting domain-containing protein</fullName>
    </recommendedName>
</protein>
<proteinExistence type="predicted"/>
<sequence length="211" mass="23093">MSIKQQIMLLALSYCAAVSAQAAIVDATALRFDNIAFTGKAGQNTGTFATTDSSLTLFNDAWFGFNLQDTFGSAINLNNNNQFIMNFDINVASATATMPEITGLWFADFSYKEKNHNPHRTFTLGGTQNYAGITAYQYAAVNTTQSFSIDVNEFISGMVTDIIFINDCDSGRCDDVQVTFSNVSLTDVSEPTAISMLLLGLGYIGWRTRRQ</sequence>
<dbReference type="KEGG" id="salm:D0Y50_05210"/>
<organism evidence="2 3">
    <name type="scientific">Salinimonas sediminis</name>
    <dbReference type="NCBI Taxonomy" id="2303538"/>
    <lineage>
        <taxon>Bacteria</taxon>
        <taxon>Pseudomonadati</taxon>
        <taxon>Pseudomonadota</taxon>
        <taxon>Gammaproteobacteria</taxon>
        <taxon>Alteromonadales</taxon>
        <taxon>Alteromonadaceae</taxon>
        <taxon>Alteromonas/Salinimonas group</taxon>
        <taxon>Salinimonas</taxon>
    </lineage>
</organism>
<dbReference type="RefSeq" id="WP_117315824.1">
    <property type="nucleotide sequence ID" value="NZ_CP031769.1"/>
</dbReference>
<reference evidence="2 3" key="1">
    <citation type="submission" date="2018-08" db="EMBL/GenBank/DDBJ databases">
        <title>Salinimonas sediminis sp. nov., a piezophilic bacterium isolated from a deep-sea sediment sample from the New Britain Trench.</title>
        <authorList>
            <person name="Cao J."/>
        </authorList>
    </citation>
    <scope>NUCLEOTIDE SEQUENCE [LARGE SCALE GENOMIC DNA]</scope>
    <source>
        <strain evidence="2 3">N102</strain>
    </source>
</reference>
<dbReference type="AlphaFoldDB" id="A0A346NJX0"/>
<accession>A0A346NJX0</accession>
<name>A0A346NJX0_9ALTE</name>
<feature type="signal peptide" evidence="1">
    <location>
        <begin position="1"/>
        <end position="22"/>
    </location>
</feature>
<keyword evidence="3" id="KW-1185">Reference proteome</keyword>
<dbReference type="Proteomes" id="UP000262073">
    <property type="component" value="Chromosome"/>
</dbReference>
<gene>
    <name evidence="2" type="ORF">D0Y50_05210</name>
</gene>
<feature type="chain" id="PRO_5016683493" description="PEP-CTERM sorting domain-containing protein" evidence="1">
    <location>
        <begin position="23"/>
        <end position="211"/>
    </location>
</feature>
<evidence type="ECO:0000313" key="2">
    <source>
        <dbReference type="EMBL" id="AXR05827.1"/>
    </source>
</evidence>
<dbReference type="OrthoDB" id="6331147at2"/>
<evidence type="ECO:0000313" key="3">
    <source>
        <dbReference type="Proteomes" id="UP000262073"/>
    </source>
</evidence>
<evidence type="ECO:0000256" key="1">
    <source>
        <dbReference type="SAM" id="SignalP"/>
    </source>
</evidence>
<keyword evidence="1" id="KW-0732">Signal</keyword>
<evidence type="ECO:0008006" key="4">
    <source>
        <dbReference type="Google" id="ProtNLM"/>
    </source>
</evidence>